<reference evidence="2 3" key="1">
    <citation type="submission" date="2019-11" db="EMBL/GenBank/DDBJ databases">
        <title>Type strains purchased from KCTC, JCM and DSMZ.</title>
        <authorList>
            <person name="Lu H."/>
        </authorList>
    </citation>
    <scope>NUCLEOTIDE SEQUENCE [LARGE SCALE GENOMIC DNA]</scope>
    <source>
        <strain evidence="2 3">KCTC 42409</strain>
    </source>
</reference>
<dbReference type="Proteomes" id="UP000484015">
    <property type="component" value="Unassembled WGS sequence"/>
</dbReference>
<dbReference type="InterPro" id="IPR006597">
    <property type="entry name" value="Sel1-like"/>
</dbReference>
<protein>
    <submittedName>
        <fullName evidence="2">Sel1 repeat family protein</fullName>
    </submittedName>
</protein>
<dbReference type="PANTHER" id="PTHR11102:SF160">
    <property type="entry name" value="ERAD-ASSOCIATED E3 UBIQUITIN-PROTEIN LIGASE COMPONENT HRD3"/>
    <property type="match status" value="1"/>
</dbReference>
<proteinExistence type="predicted"/>
<dbReference type="SMART" id="SM00671">
    <property type="entry name" value="SEL1"/>
    <property type="match status" value="3"/>
</dbReference>
<dbReference type="Gene3D" id="1.25.40.10">
    <property type="entry name" value="Tetratricopeptide repeat domain"/>
    <property type="match status" value="1"/>
</dbReference>
<evidence type="ECO:0000313" key="2">
    <source>
        <dbReference type="EMBL" id="MTW05616.1"/>
    </source>
</evidence>
<evidence type="ECO:0000313" key="3">
    <source>
        <dbReference type="Proteomes" id="UP000484015"/>
    </source>
</evidence>
<accession>A0A6L6Q7Y8</accession>
<dbReference type="OrthoDB" id="8578120at2"/>
<dbReference type="InterPro" id="IPR011990">
    <property type="entry name" value="TPR-like_helical_dom_sf"/>
</dbReference>
<dbReference type="InterPro" id="IPR050767">
    <property type="entry name" value="Sel1_AlgK"/>
</dbReference>
<dbReference type="SUPFAM" id="SSF81901">
    <property type="entry name" value="HCP-like"/>
    <property type="match status" value="1"/>
</dbReference>
<comment type="caution">
    <text evidence="2">The sequence shown here is derived from an EMBL/GenBank/DDBJ whole genome shotgun (WGS) entry which is preliminary data.</text>
</comment>
<evidence type="ECO:0000259" key="1">
    <source>
        <dbReference type="Pfam" id="PF19933"/>
    </source>
</evidence>
<sequence>MTLLHRKSWRSLSLAIMAGIALFGFAVQMEEHHTMHTMPGFLEPFDAKGDVPKCARWKEHMPEKRDPEVYRIYMEARKRWRTKIAWEFTREELLSISADVQFAASKGDWGAKALLAHFYLQGLGPLPTNNVLQKDLNKAVEIQREAVANGQPWGYYDLGVAYEYGYGDIEPDEKIAWGYYLKAAKLGSPDAQMALAAAYRKAERPEAELAMFQCAYAQGHAAAAEILAIDAEGMGRLTDSLRLYQDGVKLGGKNCAASLYLIFGKDKSSAKDNSLDGHPVTADPERSRRYEEIMNALAINPDLKFGRLDKVLPLPPAALPEWHGIEAALTPEPEGPPTY</sequence>
<dbReference type="PANTHER" id="PTHR11102">
    <property type="entry name" value="SEL-1-LIKE PROTEIN"/>
    <property type="match status" value="1"/>
</dbReference>
<keyword evidence="3" id="KW-1185">Reference proteome</keyword>
<dbReference type="InterPro" id="IPR045653">
    <property type="entry name" value="DUF6396"/>
</dbReference>
<dbReference type="AlphaFoldDB" id="A0A6L6Q7Y8"/>
<dbReference type="RefSeq" id="WP_155441963.1">
    <property type="nucleotide sequence ID" value="NZ_WNLA01000027.1"/>
</dbReference>
<organism evidence="2 3">
    <name type="scientific">Pseudoduganella ginsengisoli</name>
    <dbReference type="NCBI Taxonomy" id="1462440"/>
    <lineage>
        <taxon>Bacteria</taxon>
        <taxon>Pseudomonadati</taxon>
        <taxon>Pseudomonadota</taxon>
        <taxon>Betaproteobacteria</taxon>
        <taxon>Burkholderiales</taxon>
        <taxon>Oxalobacteraceae</taxon>
        <taxon>Telluria group</taxon>
        <taxon>Pseudoduganella</taxon>
    </lineage>
</organism>
<dbReference type="EMBL" id="WNLA01000027">
    <property type="protein sequence ID" value="MTW05616.1"/>
    <property type="molecule type" value="Genomic_DNA"/>
</dbReference>
<dbReference type="Pfam" id="PF19933">
    <property type="entry name" value="DUF6396"/>
    <property type="match status" value="1"/>
</dbReference>
<name>A0A6L6Q7Y8_9BURK</name>
<feature type="domain" description="DUF6396" evidence="1">
    <location>
        <begin position="260"/>
        <end position="324"/>
    </location>
</feature>
<gene>
    <name evidence="2" type="ORF">GM668_26415</name>
</gene>